<dbReference type="SUPFAM" id="SSF57667">
    <property type="entry name" value="beta-beta-alpha zinc fingers"/>
    <property type="match status" value="1"/>
</dbReference>
<dbReference type="InterPro" id="IPR048324">
    <property type="entry name" value="ZSWIM1-3_RNaseH-like"/>
</dbReference>
<dbReference type="PANTHER" id="PTHR33936:SF24">
    <property type="entry name" value="C2H2-TYPE DOMAIN-CONTAINING PROTEIN"/>
    <property type="match status" value="1"/>
</dbReference>
<dbReference type="GO" id="GO:0008270">
    <property type="term" value="F:zinc ion binding"/>
    <property type="evidence" value="ECO:0007669"/>
    <property type="project" value="UniProtKB-KW"/>
</dbReference>
<comment type="caution">
    <text evidence="9">The sequence shown here is derived from an EMBL/GenBank/DDBJ whole genome shotgun (WGS) entry which is preliminary data.</text>
</comment>
<dbReference type="InterPro" id="IPR011011">
    <property type="entry name" value="Znf_FYVE_PHD"/>
</dbReference>
<evidence type="ECO:0000256" key="2">
    <source>
        <dbReference type="ARBA" id="ARBA00022737"/>
    </source>
</evidence>
<feature type="domain" description="C2H2-type" evidence="7">
    <location>
        <begin position="7"/>
        <end position="35"/>
    </location>
</feature>
<dbReference type="InterPro" id="IPR007527">
    <property type="entry name" value="Znf_SWIM"/>
</dbReference>
<keyword evidence="1" id="KW-0479">Metal-binding</keyword>
<reference evidence="9" key="1">
    <citation type="submission" date="2020-07" db="EMBL/GenBank/DDBJ databases">
        <title>Multicomponent nature underlies the extraordinary mechanical properties of spider dragline silk.</title>
        <authorList>
            <person name="Kono N."/>
            <person name="Nakamura H."/>
            <person name="Mori M."/>
            <person name="Yoshida Y."/>
            <person name="Ohtoshi R."/>
            <person name="Malay A.D."/>
            <person name="Moran D.A.P."/>
            <person name="Tomita M."/>
            <person name="Numata K."/>
            <person name="Arakawa K."/>
        </authorList>
    </citation>
    <scope>NUCLEOTIDE SEQUENCE</scope>
</reference>
<dbReference type="PROSITE" id="PS00028">
    <property type="entry name" value="ZINC_FINGER_C2H2_1"/>
    <property type="match status" value="3"/>
</dbReference>
<dbReference type="Gene3D" id="3.30.160.60">
    <property type="entry name" value="Classic Zinc Finger"/>
    <property type="match status" value="1"/>
</dbReference>
<gene>
    <name evidence="9" type="primary">AVEN_2525_1</name>
    <name evidence="9" type="ORF">TNCT_68071</name>
</gene>
<evidence type="ECO:0000256" key="3">
    <source>
        <dbReference type="ARBA" id="ARBA00022771"/>
    </source>
</evidence>
<dbReference type="InterPro" id="IPR052797">
    <property type="entry name" value="RegFact_GeneExpr_CellDeath"/>
</dbReference>
<protein>
    <submittedName>
        <fullName evidence="9">Uncharacterized protein</fullName>
    </submittedName>
</protein>
<dbReference type="PROSITE" id="PS50966">
    <property type="entry name" value="ZF_SWIM"/>
    <property type="match status" value="1"/>
</dbReference>
<dbReference type="Proteomes" id="UP000887116">
    <property type="component" value="Unassembled WGS sequence"/>
</dbReference>
<dbReference type="PANTHER" id="PTHR33936">
    <property type="entry name" value="PROTEIN CBG17840"/>
    <property type="match status" value="1"/>
</dbReference>
<dbReference type="Gene3D" id="3.30.40.10">
    <property type="entry name" value="Zinc/RING finger domain, C3HC4 (zinc finger)"/>
    <property type="match status" value="1"/>
</dbReference>
<dbReference type="PROSITE" id="PS01359">
    <property type="entry name" value="ZF_PHD_1"/>
    <property type="match status" value="1"/>
</dbReference>
<evidence type="ECO:0000256" key="1">
    <source>
        <dbReference type="ARBA" id="ARBA00022723"/>
    </source>
</evidence>
<evidence type="ECO:0000313" key="10">
    <source>
        <dbReference type="Proteomes" id="UP000887116"/>
    </source>
</evidence>
<keyword evidence="2" id="KW-0677">Repeat</keyword>
<name>A0A8X6JNC1_TRICU</name>
<organism evidence="9 10">
    <name type="scientific">Trichonephila clavata</name>
    <name type="common">Joro spider</name>
    <name type="synonym">Nephila clavata</name>
    <dbReference type="NCBI Taxonomy" id="2740835"/>
    <lineage>
        <taxon>Eukaryota</taxon>
        <taxon>Metazoa</taxon>
        <taxon>Ecdysozoa</taxon>
        <taxon>Arthropoda</taxon>
        <taxon>Chelicerata</taxon>
        <taxon>Arachnida</taxon>
        <taxon>Araneae</taxon>
        <taxon>Araneomorphae</taxon>
        <taxon>Entelegynae</taxon>
        <taxon>Araneoidea</taxon>
        <taxon>Nephilidae</taxon>
        <taxon>Trichonephila</taxon>
    </lineage>
</organism>
<dbReference type="PROSITE" id="PS50016">
    <property type="entry name" value="ZF_PHD_2"/>
    <property type="match status" value="1"/>
</dbReference>
<dbReference type="InterPro" id="IPR036236">
    <property type="entry name" value="Znf_C2H2_sf"/>
</dbReference>
<dbReference type="SUPFAM" id="SSF57903">
    <property type="entry name" value="FYVE/PHD zinc finger"/>
    <property type="match status" value="1"/>
</dbReference>
<dbReference type="SMART" id="SM00249">
    <property type="entry name" value="PHD"/>
    <property type="match status" value="1"/>
</dbReference>
<keyword evidence="4" id="KW-0862">Zinc</keyword>
<evidence type="ECO:0000259" key="8">
    <source>
        <dbReference type="PROSITE" id="PS50966"/>
    </source>
</evidence>
<evidence type="ECO:0000256" key="5">
    <source>
        <dbReference type="PROSITE-ProRule" id="PRU00042"/>
    </source>
</evidence>
<keyword evidence="3 5" id="KW-0863">Zinc-finger</keyword>
<dbReference type="Pfam" id="PF00628">
    <property type="entry name" value="PHD"/>
    <property type="match status" value="1"/>
</dbReference>
<evidence type="ECO:0000313" key="9">
    <source>
        <dbReference type="EMBL" id="GFR13521.1"/>
    </source>
</evidence>
<feature type="domain" description="C2H2-type" evidence="7">
    <location>
        <begin position="38"/>
        <end position="61"/>
    </location>
</feature>
<evidence type="ECO:0000256" key="4">
    <source>
        <dbReference type="ARBA" id="ARBA00022833"/>
    </source>
</evidence>
<dbReference type="OrthoDB" id="6424715at2759"/>
<dbReference type="InterPro" id="IPR001965">
    <property type="entry name" value="Znf_PHD"/>
</dbReference>
<feature type="domain" description="SWIM-type" evidence="8">
    <location>
        <begin position="691"/>
        <end position="743"/>
    </location>
</feature>
<dbReference type="InterPro" id="IPR013087">
    <property type="entry name" value="Znf_C2H2_type"/>
</dbReference>
<proteinExistence type="predicted"/>
<keyword evidence="10" id="KW-1185">Reference proteome</keyword>
<dbReference type="Pfam" id="PF21056">
    <property type="entry name" value="ZSWIM1-3_RNaseH-like"/>
    <property type="match status" value="1"/>
</dbReference>
<dbReference type="EMBL" id="BMAO01036857">
    <property type="protein sequence ID" value="GFR13521.1"/>
    <property type="molecule type" value="Genomic_DNA"/>
</dbReference>
<evidence type="ECO:0000259" key="7">
    <source>
        <dbReference type="PROSITE" id="PS50157"/>
    </source>
</evidence>
<evidence type="ECO:0000259" key="6">
    <source>
        <dbReference type="PROSITE" id="PS50016"/>
    </source>
</evidence>
<dbReference type="FunFam" id="3.30.160.60:FF:000100">
    <property type="entry name" value="Zinc finger 45-like"/>
    <property type="match status" value="1"/>
</dbReference>
<dbReference type="InterPro" id="IPR019786">
    <property type="entry name" value="Zinc_finger_PHD-type_CS"/>
</dbReference>
<dbReference type="SMART" id="SM00355">
    <property type="entry name" value="ZnF_C2H2"/>
    <property type="match status" value="3"/>
</dbReference>
<dbReference type="InterPro" id="IPR019787">
    <property type="entry name" value="Znf_PHD-finger"/>
</dbReference>
<sequence>MSQHSIIICNMCSNCFQTTSDLKNHLTAVHDVNDPKSFICVYCEKSFTRKFNLQRHMKLIHKIDVKQKIDLTGVESECRIEGYSNDPTEAIDLTGVESECRIEGYSNDPTEAIDLTGVESECRIEGYSNDPTEAIDLTGVESECRIEGYSNDPTEASTSYGNGYSCLEEGCTYFLKNRHELRFHLREMHDFDFLFEYKEFSNFSDFEMWKNIYEKEEQVHFVKRFGGKKVRSGRLIYFYCFRSGKHCSRSKGIRNVYKSIKTNNLCTAEIKLILRENGAVTLKMCSTHYGHGNSLPFLRLTGEEKKRIACSLEKKIEVSVILENIRNDMLSRENISRIHLTTRQDIKNIKRSFGLTNQRHADDATSVRLMLEEMAELGADNPILGCKFQGCLSSEYEGLNNEDFFLAIQHPLQKEMLKKFGKEIVCVDSTHGTNSYNFKLITVLVVDDFGEGFPVAWCISNREDFTALRKFFLLLKNNTETSITFNFFMSDDAPAFYNSWSDVFDFPGKKLLCYFHFDKAIRKKIEVLIKNKMKACEVYKAISILFSETNEQIFRKMFEKFLNNLKEDSDTEGFYHYFLNKYNNREKEIAMCFRNGCKIRTNNHLESYHRDLKYNYLSGKVNKRLDFCLYKLMEFVKDKGCKRIVKLERGKISSKKKSIELRHAKSLNLDVSLIQKESNNSFIVKGSRSNYNVELSESKCPMECHLRCSKCLVCIHEVKCSCLDNVLNGLICKHAHLVCRTQKVSKKSHDNLTSVSEEIASVHKILAKPWIAETSITELSQSTDNLLEEIRSQISNLDQFKYKEKIMETKRMLKNINNFLKIEEPELGLPIQNPANNKNVIRQRSFFSTKKERKISSHLTKPSFEEMNNIREALLDDDDVTIPEFNHQAYCLQSQVNEEVNDPNVRPAKKRKLENHKYFILNIQQQNILKHILNKNVSGPDFQNKGLFSEDDLKNDNEITDSIINYDLTSIQKLFTTEAWEELQKKITIKQNFWRCNHCQSSTTLNNMVQCDDCCHWYHWKCVNFKNGSKIKNWLCPNCSIK</sequence>
<dbReference type="PROSITE" id="PS50157">
    <property type="entry name" value="ZINC_FINGER_C2H2_2"/>
    <property type="match status" value="2"/>
</dbReference>
<dbReference type="AlphaFoldDB" id="A0A8X6JNC1"/>
<dbReference type="InterPro" id="IPR013083">
    <property type="entry name" value="Znf_RING/FYVE/PHD"/>
</dbReference>
<feature type="domain" description="PHD-type" evidence="6">
    <location>
        <begin position="993"/>
        <end position="1042"/>
    </location>
</feature>
<accession>A0A8X6JNC1</accession>